<feature type="region of interest" description="Disordered" evidence="13">
    <location>
        <begin position="598"/>
        <end position="651"/>
    </location>
</feature>
<dbReference type="EC" id="3.4.-.-" evidence="12"/>
<dbReference type="PRINTS" id="PR00791">
    <property type="entry name" value="PEPDIPTASEA"/>
</dbReference>
<feature type="glycosylation site" description="N-linked (GlcNAc...) asparagine; partial" evidence="6">
    <location>
        <position position="140"/>
    </location>
</feature>
<evidence type="ECO:0000256" key="14">
    <source>
        <dbReference type="SAM" id="SignalP"/>
    </source>
</evidence>
<dbReference type="eggNOG" id="KOG3690">
    <property type="taxonomic scope" value="Eukaryota"/>
</dbReference>
<feature type="active site" description="Proton acceptor 2" evidence="7">
    <location>
        <position position="368"/>
    </location>
</feature>
<evidence type="ECO:0000256" key="10">
    <source>
        <dbReference type="PIRSR" id="PIRSR601548-4"/>
    </source>
</evidence>
<feature type="signal peptide" evidence="14">
    <location>
        <begin position="1"/>
        <end position="19"/>
    </location>
</feature>
<reference evidence="15 16" key="1">
    <citation type="submission" date="2009-08" db="EMBL/GenBank/DDBJ databases">
        <title>The Genome Sequence of Spizellomyces punctatus strain DAOM BR117.</title>
        <authorList>
            <consortium name="The Broad Institute Genome Sequencing Platform"/>
            <person name="Russ C."/>
            <person name="Cuomo C."/>
            <person name="Shea T."/>
            <person name="Young S.K."/>
            <person name="Zeng Q."/>
            <person name="Koehrsen M."/>
            <person name="Haas B."/>
            <person name="Borodovsky M."/>
            <person name="Guigo R."/>
            <person name="Alvarado L."/>
            <person name="Berlin A."/>
            <person name="Bochicchio J."/>
            <person name="Borenstein D."/>
            <person name="Chapman S."/>
            <person name="Chen Z."/>
            <person name="Engels R."/>
            <person name="Freedman E."/>
            <person name="Gellesch M."/>
            <person name="Goldberg J."/>
            <person name="Griggs A."/>
            <person name="Gujja S."/>
            <person name="Heiman D."/>
            <person name="Hepburn T."/>
            <person name="Howarth C."/>
            <person name="Jen D."/>
            <person name="Larson L."/>
            <person name="Lewis B."/>
            <person name="Mehta T."/>
            <person name="Park D."/>
            <person name="Pearson M."/>
            <person name="Roberts A."/>
            <person name="Saif S."/>
            <person name="Shenoy N."/>
            <person name="Sisk P."/>
            <person name="Stolte C."/>
            <person name="Sykes S."/>
            <person name="Thomson T."/>
            <person name="Walk T."/>
            <person name="White J."/>
            <person name="Yandava C."/>
            <person name="Burger G."/>
            <person name="Gray M.W."/>
            <person name="Holland P.W.H."/>
            <person name="King N."/>
            <person name="Lang F.B.F."/>
            <person name="Roger A.J."/>
            <person name="Ruiz-Trillo I."/>
            <person name="Lander E."/>
            <person name="Nusbaum C."/>
        </authorList>
    </citation>
    <scope>NUCLEOTIDE SEQUENCE [LARGE SCALE GENOMIC DNA]</scope>
    <source>
        <strain evidence="15 16">DAOM BR117</strain>
    </source>
</reference>
<dbReference type="GeneID" id="27690858"/>
<evidence type="ECO:0000256" key="11">
    <source>
        <dbReference type="PIRSR" id="PIRSR601548-8"/>
    </source>
</evidence>
<feature type="binding site" evidence="9">
    <location>
        <position position="395"/>
    </location>
    <ligand>
        <name>Zn(2+)</name>
        <dbReference type="ChEBI" id="CHEBI:29105"/>
        <label>1</label>
        <note>catalytic</note>
    </ligand>
</feature>
<dbReference type="GO" id="GO:0004180">
    <property type="term" value="F:carboxypeptidase activity"/>
    <property type="evidence" value="ECO:0007669"/>
    <property type="project" value="UniProtKB-KW"/>
</dbReference>
<evidence type="ECO:0000256" key="6">
    <source>
        <dbReference type="PIRSR" id="PIRSR601548-10"/>
    </source>
</evidence>
<keyword evidence="2 14" id="KW-0732">Signal</keyword>
<dbReference type="GO" id="GO:0008237">
    <property type="term" value="F:metallopeptidase activity"/>
    <property type="evidence" value="ECO:0007669"/>
    <property type="project" value="UniProtKB-KW"/>
</dbReference>
<sequence length="651" mass="72308">MRVKSAFLALSALLASGSALPQGTRPAPSTKFATTAEWLKDVDRRLTAESTLSSEAQWRFDTNLTDANEAIANAASLRYNQLMTTILAESTQYQGTTEDEKRQLDLIKLNGGIPKDVAAQKELTEALSKMSSIYSTAKANGKPLDPDLTEILATSRDYNTLLDAYISWRNATGPLIKPIYTRFVELSNKGAVDGGFKDTSVLWRAGYDMRQDDFTAMMEKALQQVTPLYEQLHCYARSKLSEIYGKDKVELDGGYMPAHILGNMWSQEWGGIYDLLIPYPAVQPIDTTAELKRQGYDAVKMHELSESFYTSLGMDELPESFWTKSMLTKPTDREAVCHASAWDFNNDDLRIKMCTVVSHSDLMTVHHEQGHLYYDHYYRKQPYLFRSGAADFFHEAIGDTMQLSVVTASHLKKVGLITGNVTTSPEQVINAQMAVALDKIVSLPWTYLVDQWRWRVFAGEIQPDKYQQEWENLIERYQGVKRPVSSGANDFDPGAKYHIPANTPYIRYFGANVIQFSFHKALCKTAGHTGPLHECDIFGSKEAGEQFTRMLSLGQSKPWQEAMKIGTNGMFDTVDGSAIIEYFAPLLEWLREQNAGKKCGWGSSRQPGGSKPGNGDKPGNGGKPGQGGKPGNPGSPGSGKPGHGKCPSKKY</sequence>
<dbReference type="GO" id="GO:0008241">
    <property type="term" value="F:peptidyl-dipeptidase activity"/>
    <property type="evidence" value="ECO:0007669"/>
    <property type="project" value="InterPro"/>
</dbReference>
<evidence type="ECO:0000256" key="13">
    <source>
        <dbReference type="SAM" id="MobiDB-lite"/>
    </source>
</evidence>
<dbReference type="STRING" id="645134.A0A0L0H7F3"/>
<evidence type="ECO:0000256" key="2">
    <source>
        <dbReference type="ARBA" id="ARBA00022729"/>
    </source>
</evidence>
<keyword evidence="12" id="KW-0121">Carboxypeptidase</keyword>
<comment type="similarity">
    <text evidence="1 12">Belongs to the peptidase M2 family.</text>
</comment>
<evidence type="ECO:0000313" key="15">
    <source>
        <dbReference type="EMBL" id="KNC96826.1"/>
    </source>
</evidence>
<keyword evidence="12" id="KW-0645">Protease</keyword>
<comment type="cofactor">
    <cofactor evidence="12">
        <name>Zn(2+)</name>
        <dbReference type="ChEBI" id="CHEBI:29105"/>
    </cofactor>
    <text evidence="12">Binds 1 zinc ion per subunit.</text>
</comment>
<dbReference type="Proteomes" id="UP000053201">
    <property type="component" value="Unassembled WGS sequence"/>
</dbReference>
<dbReference type="PROSITE" id="PS52011">
    <property type="entry name" value="PEPTIDASE_M2"/>
    <property type="match status" value="1"/>
</dbReference>
<feature type="binding site" evidence="8">
    <location>
        <position position="507"/>
    </location>
    <ligand>
        <name>chloride</name>
        <dbReference type="ChEBI" id="CHEBI:17996"/>
        <label>1</label>
    </ligand>
</feature>
<keyword evidence="12" id="KW-0482">Metalloprotease</keyword>
<dbReference type="InParanoid" id="A0A0L0H7F3"/>
<accession>A0A0L0H7F3</accession>
<keyword evidence="16" id="KW-1185">Reference proteome</keyword>
<dbReference type="VEuPathDB" id="FungiDB:SPPG_07660"/>
<dbReference type="GO" id="GO:0006508">
    <property type="term" value="P:proteolysis"/>
    <property type="evidence" value="ECO:0007669"/>
    <property type="project" value="UniProtKB-KW"/>
</dbReference>
<evidence type="ECO:0000256" key="5">
    <source>
        <dbReference type="PIRSR" id="PIRSR601548-1"/>
    </source>
</evidence>
<keyword evidence="12" id="KW-0378">Hydrolase</keyword>
<feature type="compositionally biased region" description="Gly residues" evidence="13">
    <location>
        <begin position="610"/>
        <end position="641"/>
    </location>
</feature>
<gene>
    <name evidence="15" type="ORF">SPPG_07660</name>
</gene>
<feature type="active site" description="Proton acceptor 1" evidence="5">
    <location>
        <position position="368"/>
    </location>
</feature>
<keyword evidence="9 12" id="KW-0862">Zinc</keyword>
<dbReference type="InterPro" id="IPR001548">
    <property type="entry name" value="Peptidase_M2"/>
</dbReference>
<organism evidence="15 16">
    <name type="scientific">Spizellomyces punctatus (strain DAOM BR117)</name>
    <dbReference type="NCBI Taxonomy" id="645134"/>
    <lineage>
        <taxon>Eukaryota</taxon>
        <taxon>Fungi</taxon>
        <taxon>Fungi incertae sedis</taxon>
        <taxon>Chytridiomycota</taxon>
        <taxon>Chytridiomycota incertae sedis</taxon>
        <taxon>Chytridiomycetes</taxon>
        <taxon>Spizellomycetales</taxon>
        <taxon>Spizellomycetaceae</taxon>
        <taxon>Spizellomyces</taxon>
    </lineage>
</organism>
<dbReference type="EMBL" id="KQ257466">
    <property type="protein sequence ID" value="KNC96826.1"/>
    <property type="molecule type" value="Genomic_DNA"/>
</dbReference>
<evidence type="ECO:0000256" key="4">
    <source>
        <dbReference type="ARBA" id="ARBA00023180"/>
    </source>
</evidence>
<dbReference type="Gene3D" id="1.10.1370.30">
    <property type="match status" value="1"/>
</dbReference>
<dbReference type="Pfam" id="PF01401">
    <property type="entry name" value="Peptidase_M2"/>
    <property type="match status" value="1"/>
</dbReference>
<dbReference type="OMA" id="FTVIHHE"/>
<feature type="binding site" evidence="11">
    <location>
        <position position="367"/>
    </location>
    <ligand>
        <name>Zn(2+)</name>
        <dbReference type="ChEBI" id="CHEBI:29105"/>
        <label>2</label>
        <note>catalytic</note>
    </ligand>
</feature>
<name>A0A0L0H7F3_SPIPD</name>
<dbReference type="OrthoDB" id="10029630at2759"/>
<feature type="disulfide bond" evidence="10">
    <location>
        <begin position="337"/>
        <end position="354"/>
    </location>
</feature>
<keyword evidence="9 12" id="KW-0479">Metal-binding</keyword>
<evidence type="ECO:0000256" key="9">
    <source>
        <dbReference type="PIRSR" id="PIRSR601548-3"/>
    </source>
</evidence>
<evidence type="ECO:0000256" key="3">
    <source>
        <dbReference type="ARBA" id="ARBA00023157"/>
    </source>
</evidence>
<feature type="binding site" evidence="9">
    <location>
        <position position="367"/>
    </location>
    <ligand>
        <name>Zn(2+)</name>
        <dbReference type="ChEBI" id="CHEBI:29105"/>
        <label>1</label>
        <note>catalytic</note>
    </ligand>
</feature>
<feature type="chain" id="PRO_5005539842" description="Angiotensin-converting enzyme" evidence="14">
    <location>
        <begin position="20"/>
        <end position="651"/>
    </location>
</feature>
<keyword evidence="4 6" id="KW-0325">Glycoprotein</keyword>
<protein>
    <recommendedName>
        <fullName evidence="12">Angiotensin-converting enzyme</fullName>
        <ecNumber evidence="12">3.4.-.-</ecNumber>
    </recommendedName>
</protein>
<evidence type="ECO:0000313" key="16">
    <source>
        <dbReference type="Proteomes" id="UP000053201"/>
    </source>
</evidence>
<dbReference type="GO" id="GO:0016020">
    <property type="term" value="C:membrane"/>
    <property type="evidence" value="ECO:0007669"/>
    <property type="project" value="InterPro"/>
</dbReference>
<feature type="disulfide bond" evidence="10">
    <location>
        <begin position="523"/>
        <end position="535"/>
    </location>
</feature>
<feature type="binding site" evidence="9">
    <location>
        <position position="371"/>
    </location>
    <ligand>
        <name>Zn(2+)</name>
        <dbReference type="ChEBI" id="CHEBI:29105"/>
        <label>1</label>
        <note>catalytic</note>
    </ligand>
</feature>
<feature type="active site" description="Proton donor 1" evidence="5">
    <location>
        <position position="498"/>
    </location>
</feature>
<feature type="glycosylation site" description="N-linked (GlcNAc...) asparagine" evidence="6">
    <location>
        <position position="63"/>
    </location>
</feature>
<proteinExistence type="inferred from homology"/>
<dbReference type="RefSeq" id="XP_016604866.1">
    <property type="nucleotide sequence ID" value="XM_016755817.1"/>
</dbReference>
<dbReference type="SUPFAM" id="SSF55486">
    <property type="entry name" value="Metalloproteases ('zincins'), catalytic domain"/>
    <property type="match status" value="1"/>
</dbReference>
<evidence type="ECO:0000256" key="12">
    <source>
        <dbReference type="RuleBase" id="RU361144"/>
    </source>
</evidence>
<keyword evidence="3 10" id="KW-1015">Disulfide bond</keyword>
<feature type="compositionally biased region" description="Basic residues" evidence="13">
    <location>
        <begin position="642"/>
        <end position="651"/>
    </location>
</feature>
<feature type="binding site" evidence="8">
    <location>
        <position position="207"/>
    </location>
    <ligand>
        <name>chloride</name>
        <dbReference type="ChEBI" id="CHEBI:17996"/>
        <label>1</label>
    </ligand>
</feature>
<evidence type="ECO:0000256" key="1">
    <source>
        <dbReference type="ARBA" id="ARBA00008139"/>
    </source>
</evidence>
<feature type="binding site" evidence="11">
    <location>
        <position position="395"/>
    </location>
    <ligand>
        <name>Zn(2+)</name>
        <dbReference type="ChEBI" id="CHEBI:29105"/>
        <label>2</label>
        <note>catalytic</note>
    </ligand>
</feature>
<evidence type="ECO:0000256" key="8">
    <source>
        <dbReference type="PIRSR" id="PIRSR601548-2"/>
    </source>
</evidence>
<feature type="binding site" evidence="11">
    <location>
        <position position="371"/>
    </location>
    <ligand>
        <name>Zn(2+)</name>
        <dbReference type="ChEBI" id="CHEBI:29105"/>
        <label>2</label>
        <note>catalytic</note>
    </ligand>
</feature>
<feature type="active site" description="Proton donor 2" evidence="7">
    <location>
        <position position="498"/>
    </location>
</feature>
<dbReference type="CDD" id="cd06461">
    <property type="entry name" value="M2_ACE"/>
    <property type="match status" value="1"/>
</dbReference>
<dbReference type="PANTHER" id="PTHR10514:SF27">
    <property type="entry name" value="ANGIOTENSIN-CONVERTING ENZYME"/>
    <property type="match status" value="1"/>
</dbReference>
<dbReference type="GO" id="GO:0046872">
    <property type="term" value="F:metal ion binding"/>
    <property type="evidence" value="ECO:0007669"/>
    <property type="project" value="UniProtKB-KW"/>
</dbReference>
<evidence type="ECO:0000256" key="7">
    <source>
        <dbReference type="PIRSR" id="PIRSR601548-11"/>
    </source>
</evidence>
<dbReference type="AlphaFoldDB" id="A0A0L0H7F3"/>
<dbReference type="PANTHER" id="PTHR10514">
    <property type="entry name" value="ANGIOTENSIN-CONVERTING ENZYME"/>
    <property type="match status" value="1"/>
</dbReference>